<comment type="similarity">
    <text evidence="6">Belongs to the AP2/ERF transcription factor family. ERF subfamily.</text>
</comment>
<dbReference type="SMART" id="SM00380">
    <property type="entry name" value="AP2"/>
    <property type="match status" value="1"/>
</dbReference>
<evidence type="ECO:0000256" key="7">
    <source>
        <dbReference type="SAM" id="MobiDB-lite"/>
    </source>
</evidence>
<organism evidence="9 10">
    <name type="scientific">Miscanthus lutarioriparius</name>
    <dbReference type="NCBI Taxonomy" id="422564"/>
    <lineage>
        <taxon>Eukaryota</taxon>
        <taxon>Viridiplantae</taxon>
        <taxon>Streptophyta</taxon>
        <taxon>Embryophyta</taxon>
        <taxon>Tracheophyta</taxon>
        <taxon>Spermatophyta</taxon>
        <taxon>Magnoliopsida</taxon>
        <taxon>Liliopsida</taxon>
        <taxon>Poales</taxon>
        <taxon>Poaceae</taxon>
        <taxon>PACMAD clade</taxon>
        <taxon>Panicoideae</taxon>
        <taxon>Andropogonodae</taxon>
        <taxon>Andropogoneae</taxon>
        <taxon>Saccharinae</taxon>
        <taxon>Miscanthus</taxon>
    </lineage>
</organism>
<accession>A0A811RZ33</accession>
<reference evidence="9" key="1">
    <citation type="submission" date="2020-10" db="EMBL/GenBank/DDBJ databases">
        <authorList>
            <person name="Han B."/>
            <person name="Lu T."/>
            <person name="Zhao Q."/>
            <person name="Huang X."/>
            <person name="Zhao Y."/>
        </authorList>
    </citation>
    <scope>NUCLEOTIDE SEQUENCE</scope>
</reference>
<evidence type="ECO:0000256" key="3">
    <source>
        <dbReference type="ARBA" id="ARBA00023125"/>
    </source>
</evidence>
<evidence type="ECO:0000259" key="8">
    <source>
        <dbReference type="PROSITE" id="PS51032"/>
    </source>
</evidence>
<dbReference type="PANTHER" id="PTHR31241:SF80">
    <property type="entry name" value="AP2_ERF DOMAIN-CONTAINING PROTEIN"/>
    <property type="match status" value="1"/>
</dbReference>
<gene>
    <name evidence="9" type="ORF">NCGR_LOCUS59390</name>
</gene>
<dbReference type="Gene3D" id="3.30.730.10">
    <property type="entry name" value="AP2/ERF domain"/>
    <property type="match status" value="1"/>
</dbReference>
<name>A0A811RZ33_9POAL</name>
<protein>
    <recommendedName>
        <fullName evidence="8">AP2/ERF domain-containing protein</fullName>
    </recommendedName>
</protein>
<dbReference type="PROSITE" id="PS51032">
    <property type="entry name" value="AP2_ERF"/>
    <property type="match status" value="1"/>
</dbReference>
<dbReference type="CDD" id="cd00018">
    <property type="entry name" value="AP2"/>
    <property type="match status" value="1"/>
</dbReference>
<feature type="domain" description="AP2/ERF" evidence="8">
    <location>
        <begin position="43"/>
        <end position="104"/>
    </location>
</feature>
<feature type="region of interest" description="Disordered" evidence="7">
    <location>
        <begin position="1"/>
        <end position="45"/>
    </location>
</feature>
<evidence type="ECO:0000256" key="5">
    <source>
        <dbReference type="ARBA" id="ARBA00023242"/>
    </source>
</evidence>
<dbReference type="GO" id="GO:0006950">
    <property type="term" value="P:response to stress"/>
    <property type="evidence" value="ECO:0007669"/>
    <property type="project" value="TreeGrafter"/>
</dbReference>
<dbReference type="GO" id="GO:0000976">
    <property type="term" value="F:transcription cis-regulatory region binding"/>
    <property type="evidence" value="ECO:0007669"/>
    <property type="project" value="TreeGrafter"/>
</dbReference>
<keyword evidence="10" id="KW-1185">Reference proteome</keyword>
<dbReference type="PANTHER" id="PTHR31241">
    <property type="entry name" value="DEHYDRATION-RESPONSIVE ELEMENT-BINDING PROTEIN 2C"/>
    <property type="match status" value="1"/>
</dbReference>
<dbReference type="OrthoDB" id="677684at2759"/>
<dbReference type="EMBL" id="CAJGYO010000018">
    <property type="protein sequence ID" value="CAD6335292.1"/>
    <property type="molecule type" value="Genomic_DNA"/>
</dbReference>
<evidence type="ECO:0000256" key="1">
    <source>
        <dbReference type="ARBA" id="ARBA00004123"/>
    </source>
</evidence>
<keyword evidence="4" id="KW-0804">Transcription</keyword>
<dbReference type="Proteomes" id="UP000604825">
    <property type="component" value="Unassembled WGS sequence"/>
</dbReference>
<keyword evidence="2" id="KW-0805">Transcription regulation</keyword>
<dbReference type="InterPro" id="IPR036955">
    <property type="entry name" value="AP2/ERF_dom_sf"/>
</dbReference>
<keyword evidence="5" id="KW-0539">Nucleus</keyword>
<comment type="subcellular location">
    <subcellularLocation>
        <location evidence="1">Nucleus</location>
    </subcellularLocation>
</comment>
<dbReference type="GO" id="GO:0005634">
    <property type="term" value="C:nucleus"/>
    <property type="evidence" value="ECO:0007669"/>
    <property type="project" value="UniProtKB-SubCell"/>
</dbReference>
<dbReference type="InterPro" id="IPR016177">
    <property type="entry name" value="DNA-bd_dom_sf"/>
</dbReference>
<dbReference type="GO" id="GO:0003700">
    <property type="term" value="F:DNA-binding transcription factor activity"/>
    <property type="evidence" value="ECO:0007669"/>
    <property type="project" value="InterPro"/>
</dbReference>
<dbReference type="FunFam" id="3.30.730.10:FF:000010">
    <property type="entry name" value="AP2-EREBP transcription factor"/>
    <property type="match status" value="1"/>
</dbReference>
<evidence type="ECO:0000256" key="6">
    <source>
        <dbReference type="ARBA" id="ARBA00024343"/>
    </source>
</evidence>
<dbReference type="SUPFAM" id="SSF54171">
    <property type="entry name" value="DNA-binding domain"/>
    <property type="match status" value="1"/>
</dbReference>
<comment type="caution">
    <text evidence="9">The sequence shown here is derived from an EMBL/GenBank/DDBJ whole genome shotgun (WGS) entry which is preliminary data.</text>
</comment>
<evidence type="ECO:0000313" key="9">
    <source>
        <dbReference type="EMBL" id="CAD6335292.1"/>
    </source>
</evidence>
<keyword evidence="3" id="KW-0238">DNA-binding</keyword>
<evidence type="ECO:0000313" key="10">
    <source>
        <dbReference type="Proteomes" id="UP000604825"/>
    </source>
</evidence>
<proteinExistence type="inferred from homology"/>
<dbReference type="InterPro" id="IPR001471">
    <property type="entry name" value="AP2/ERF_dom"/>
</dbReference>
<evidence type="ECO:0000256" key="2">
    <source>
        <dbReference type="ARBA" id="ARBA00023015"/>
    </source>
</evidence>
<dbReference type="GO" id="GO:0045893">
    <property type="term" value="P:positive regulation of DNA-templated transcription"/>
    <property type="evidence" value="ECO:0007669"/>
    <property type="project" value="TreeGrafter"/>
</dbReference>
<evidence type="ECO:0000256" key="4">
    <source>
        <dbReference type="ARBA" id="ARBA00023163"/>
    </source>
</evidence>
<sequence>MPAAAVRTSAMASEGRGCPQQRLSGRPARGSASTGRRPQKAMGWTGVRQRRWGGWAMEIRIPHTRLKLWIGRFQNAIQAALAYDAAMVCLYGERLPGRRKFNCPVGRHPAIPDHVRIHLTIATIKVIAADYGRRCAAFLAPLVCHPIPETLSAPPVMATLPSPDGAEVFL</sequence>
<dbReference type="AlphaFoldDB" id="A0A811RZ33"/>